<dbReference type="InterPro" id="IPR002586">
    <property type="entry name" value="CobQ/CobB/MinD/ParA_Nub-bd_dom"/>
</dbReference>
<evidence type="ECO:0000256" key="3">
    <source>
        <dbReference type="ARBA" id="ARBA00022598"/>
    </source>
</evidence>
<dbReference type="GO" id="GO:0009236">
    <property type="term" value="P:cobalamin biosynthetic process"/>
    <property type="evidence" value="ECO:0007669"/>
    <property type="project" value="UniProtKB-UniRule"/>
</dbReference>
<dbReference type="SUPFAM" id="SSF52317">
    <property type="entry name" value="Class I glutamine amidotransferase-like"/>
    <property type="match status" value="1"/>
</dbReference>
<dbReference type="EMBL" id="MT631189">
    <property type="protein sequence ID" value="QNO46400.1"/>
    <property type="molecule type" value="Genomic_DNA"/>
</dbReference>
<evidence type="ECO:0000256" key="7">
    <source>
        <dbReference type="ARBA" id="ARBA00022962"/>
    </source>
</evidence>
<keyword evidence="5 8" id="KW-0067">ATP-binding</keyword>
<dbReference type="AlphaFoldDB" id="A0A7G9YEG6"/>
<comment type="cofactor">
    <cofactor evidence="1 8">
        <name>Mg(2+)</name>
        <dbReference type="ChEBI" id="CHEBI:18420"/>
    </cofactor>
</comment>
<evidence type="ECO:0000256" key="5">
    <source>
        <dbReference type="ARBA" id="ARBA00022840"/>
    </source>
</evidence>
<dbReference type="Gene3D" id="3.40.50.300">
    <property type="entry name" value="P-loop containing nucleotide triphosphate hydrolases"/>
    <property type="match status" value="1"/>
</dbReference>
<name>A0A7G9YEG6_9EURY</name>
<keyword evidence="3 8" id="KW-0436">Ligase</keyword>
<organism evidence="11">
    <name type="scientific">Candidatus Methanogaster sp. ANME-2c ERB4</name>
    <dbReference type="NCBI Taxonomy" id="2759911"/>
    <lineage>
        <taxon>Archaea</taxon>
        <taxon>Methanobacteriati</taxon>
        <taxon>Methanobacteriota</taxon>
        <taxon>Stenosarchaea group</taxon>
        <taxon>Methanomicrobia</taxon>
        <taxon>Methanosarcinales</taxon>
        <taxon>ANME-2 cluster</taxon>
        <taxon>Candidatus Methanogasteraceae</taxon>
        <taxon>Candidatus Methanogaster</taxon>
    </lineage>
</organism>
<comment type="catalytic activity">
    <reaction evidence="8">
        <text>Ni-sirohydrochlorin + 2 L-glutamine + 2 ATP + 2 H2O = Ni-sirohydrochlorin a,c-diamide + 2 L-glutamate + 2 ADP + 2 phosphate + 2 H(+)</text>
        <dbReference type="Rhea" id="RHEA:52896"/>
        <dbReference type="ChEBI" id="CHEBI:15377"/>
        <dbReference type="ChEBI" id="CHEBI:15378"/>
        <dbReference type="ChEBI" id="CHEBI:29985"/>
        <dbReference type="ChEBI" id="CHEBI:30616"/>
        <dbReference type="ChEBI" id="CHEBI:43474"/>
        <dbReference type="ChEBI" id="CHEBI:58359"/>
        <dbReference type="ChEBI" id="CHEBI:136841"/>
        <dbReference type="ChEBI" id="CHEBI:136887"/>
        <dbReference type="ChEBI" id="CHEBI:456216"/>
        <dbReference type="EC" id="6.3.5.12"/>
    </reaction>
</comment>
<evidence type="ECO:0000256" key="2">
    <source>
        <dbReference type="ARBA" id="ARBA00022573"/>
    </source>
</evidence>
<accession>A0A7G9YEG6</accession>
<dbReference type="HAMAP" id="MF_00027">
    <property type="entry name" value="CobB_CbiA"/>
    <property type="match status" value="1"/>
</dbReference>
<keyword evidence="8" id="KW-0484">Methanogenesis</keyword>
<evidence type="ECO:0000259" key="10">
    <source>
        <dbReference type="Pfam" id="PF07685"/>
    </source>
</evidence>
<dbReference type="Pfam" id="PF07685">
    <property type="entry name" value="GATase_3"/>
    <property type="match status" value="1"/>
</dbReference>
<evidence type="ECO:0000256" key="8">
    <source>
        <dbReference type="HAMAP-Rule" id="MF_00027"/>
    </source>
</evidence>
<comment type="domain">
    <text evidence="8">Comprises of two domains. The C-terminal domain contains the binding site for glutamine and catalyzes the hydrolysis of this substrate to glutamate and ammonia. The N-terminal domain is anticipated to bind ATP, and cobyrinate or Ni-sirohydrochlorin, and catalyzes the ultimate synthesis of the diamide product. The ammonia produced via the glutaminase domain is probably translocated to the adjacent domain via a molecular tunnel, where it reacts with an activated intermediate.</text>
</comment>
<comment type="function">
    <text evidence="8">Catalyzes the ATP-dependent amidation of the two carboxylate groups at positions a and c of cobyrinate, using either L-glutamine or ammonia as the nitrogen source. Involved in the biosynthesis of the unique nickel-containing tetrapyrrole coenzyme F430, the prosthetic group of methyl-coenzyme M reductase (MCR), which plays a key role in methanogenesis and anaerobic methane oxidation. Catalyzes the ATP-dependent amidation of the two carboxylate groups at positions a and c of Ni-sirohydrochlorin, using L-glutamine or ammonia as the nitrogen source.</text>
</comment>
<evidence type="ECO:0000259" key="9">
    <source>
        <dbReference type="Pfam" id="PF01656"/>
    </source>
</evidence>
<feature type="active site" description="Nucleophile" evidence="8">
    <location>
        <position position="345"/>
    </location>
</feature>
<dbReference type="EC" id="6.3.5.11" evidence="8"/>
<protein>
    <recommendedName>
        <fullName evidence="8">Cobyrinate a,c-diamide synthase</fullName>
        <ecNumber evidence="8">6.3.5.11</ecNumber>
    </recommendedName>
    <alternativeName>
        <fullName evidence="8">Cobyrinic acid a,c-diamide synthetase</fullName>
    </alternativeName>
    <alternativeName>
        <fullName evidence="8">Ni-sirohydrochlorin a,c-diamide synthase</fullName>
        <ecNumber evidence="8">6.3.5.12</ecNumber>
    </alternativeName>
    <alternativeName>
        <fullName evidence="8">Ni-sirohydrochlorin a,c-diamide synthetase</fullName>
    </alternativeName>
</protein>
<sequence>MTHHNTPRVLLAADRSSAGKTTICTGIMAALSKRLNVQPFKVGLDYIDPSYHTLACGRACRNLDGYLMTEDAVLETFSHALGNGDADVAIIEGVRGLHEGFEGLSDLGSTAQIAKILKCPVVLIIDARSITRSAAAVAMGYSALDPEVDIRGVILNKIGGGRHAEKAIAAIEHYTGIPVIGVVPRDEKMGLTMRHLGLVPVHESKRSPEFRERIANIMQIVSENIDLDRLVEIAKSAEPLDMSGKSIFAGAGIADCDTGKRVRIGVAFDEAFNFYYRDNIDLLELHGAEIVYFSPLHDATVPDVDGIYIGGGYPELFAEELEANMRMRQSIRRASSDGMPIYGECGGLMYLARTMVTKSGMHGMSGETFEMVGAIPVTVEMGGKVVSYNVGSFTTETPIGRPGDSFKGHEFHHSSITDIPDDSVFAIRLERGIGIKDGKDGLLVENTLAEYAHLHACSYLRFAEAFVEACRSR</sequence>
<dbReference type="CDD" id="cd05388">
    <property type="entry name" value="CobB_N"/>
    <property type="match status" value="1"/>
</dbReference>
<feature type="domain" description="CobB/CobQ-like glutamine amidotransferase" evidence="10">
    <location>
        <begin position="263"/>
        <end position="456"/>
    </location>
</feature>
<dbReference type="InterPro" id="IPR027417">
    <property type="entry name" value="P-loop_NTPase"/>
</dbReference>
<dbReference type="NCBIfam" id="TIGR00379">
    <property type="entry name" value="cobB"/>
    <property type="match status" value="1"/>
</dbReference>
<proteinExistence type="inferred from homology"/>
<reference evidence="11" key="1">
    <citation type="submission" date="2020-06" db="EMBL/GenBank/DDBJ databases">
        <title>Unique genomic features of the anaerobic methanotrophic archaea.</title>
        <authorList>
            <person name="Chadwick G.L."/>
            <person name="Skennerton C.T."/>
            <person name="Laso-Perez R."/>
            <person name="Leu A.O."/>
            <person name="Speth D.R."/>
            <person name="Yu H."/>
            <person name="Morgan-Lang C."/>
            <person name="Hatzenpichler R."/>
            <person name="Goudeau D."/>
            <person name="Malmstrom R."/>
            <person name="Brazelton W.J."/>
            <person name="Woyke T."/>
            <person name="Hallam S.J."/>
            <person name="Tyson G.W."/>
            <person name="Wegener G."/>
            <person name="Boetius A."/>
            <person name="Orphan V."/>
        </authorList>
    </citation>
    <scope>NUCLEOTIDE SEQUENCE</scope>
</reference>
<comment type="similarity">
    <text evidence="8">Belongs to the CobB/CbiA family.</text>
</comment>
<dbReference type="NCBIfam" id="NF002204">
    <property type="entry name" value="PRK01077.1"/>
    <property type="match status" value="1"/>
</dbReference>
<evidence type="ECO:0000256" key="4">
    <source>
        <dbReference type="ARBA" id="ARBA00022741"/>
    </source>
</evidence>
<dbReference type="GO" id="GO:0015948">
    <property type="term" value="P:methanogenesis"/>
    <property type="evidence" value="ECO:0007669"/>
    <property type="project" value="UniProtKB-KW"/>
</dbReference>
<comment type="catalytic activity">
    <reaction evidence="8">
        <text>cob(II)yrinate + 2 L-glutamine + 2 ATP + 2 H2O = cob(II)yrinate a,c diamide + 2 L-glutamate + 2 ADP + 2 phosphate + 2 H(+)</text>
        <dbReference type="Rhea" id="RHEA:26289"/>
        <dbReference type="ChEBI" id="CHEBI:15377"/>
        <dbReference type="ChEBI" id="CHEBI:15378"/>
        <dbReference type="ChEBI" id="CHEBI:29985"/>
        <dbReference type="ChEBI" id="CHEBI:30616"/>
        <dbReference type="ChEBI" id="CHEBI:43474"/>
        <dbReference type="ChEBI" id="CHEBI:58359"/>
        <dbReference type="ChEBI" id="CHEBI:58537"/>
        <dbReference type="ChEBI" id="CHEBI:58894"/>
        <dbReference type="ChEBI" id="CHEBI:456216"/>
        <dbReference type="EC" id="6.3.5.11"/>
    </reaction>
</comment>
<evidence type="ECO:0000256" key="6">
    <source>
        <dbReference type="ARBA" id="ARBA00022842"/>
    </source>
</evidence>
<evidence type="ECO:0000313" key="11">
    <source>
        <dbReference type="EMBL" id="QNO46400.1"/>
    </source>
</evidence>
<dbReference type="NCBIfam" id="NF033195">
    <property type="entry name" value="F430_CfbB"/>
    <property type="match status" value="1"/>
</dbReference>
<keyword evidence="2 8" id="KW-0169">Cobalamin biosynthesis</keyword>
<dbReference type="SUPFAM" id="SSF52540">
    <property type="entry name" value="P-loop containing nucleoside triphosphate hydrolases"/>
    <property type="match status" value="1"/>
</dbReference>
<dbReference type="PROSITE" id="PS51274">
    <property type="entry name" value="GATASE_COBBQ"/>
    <property type="match status" value="1"/>
</dbReference>
<dbReference type="InterPro" id="IPR029062">
    <property type="entry name" value="Class_I_gatase-like"/>
</dbReference>
<comment type="miscellaneous">
    <text evidence="8">The a and c carboxylates of cobyrinate and Ni-sirohydrochlorin are activated for nucleophilic attack via formation of a phosphorylated intermediate by ATP. CbiA catalyzes first the amidation of the c-carboxylate, and then that of the a-carboxylate.</text>
</comment>
<dbReference type="GO" id="GO:0042242">
    <property type="term" value="F:cobyrinic acid a,c-diamide synthase activity"/>
    <property type="evidence" value="ECO:0007669"/>
    <property type="project" value="UniProtKB-UniRule"/>
</dbReference>
<dbReference type="InterPro" id="IPR004484">
    <property type="entry name" value="CbiA/CobB_synth"/>
</dbReference>
<keyword evidence="6 8" id="KW-0460">Magnesium</keyword>
<comment type="pathway">
    <text evidence="8">Cofactor biosynthesis; adenosylcobalamin biosynthesis; cob(II)yrinate a,c-diamide from sirohydrochlorin (anaerobic route): step 10/10.</text>
</comment>
<feature type="domain" description="CobQ/CobB/MinD/ParA nucleotide binding" evidence="9">
    <location>
        <begin position="11"/>
        <end position="189"/>
    </location>
</feature>
<dbReference type="PANTHER" id="PTHR43873">
    <property type="entry name" value="COBYRINATE A,C-DIAMIDE SYNTHASE"/>
    <property type="match status" value="1"/>
</dbReference>
<dbReference type="UniPathway" id="UPA00148">
    <property type="reaction ID" value="UER00231"/>
</dbReference>
<dbReference type="CDD" id="cd03130">
    <property type="entry name" value="GATase1_CobB"/>
    <property type="match status" value="1"/>
</dbReference>
<dbReference type="InterPro" id="IPR011698">
    <property type="entry name" value="GATase_3"/>
</dbReference>
<gene>
    <name evidence="8 11" type="primary">cbiA</name>
    <name evidence="8" type="synonym">cfbB</name>
    <name evidence="11" type="ORF">NIBJONLA_00017</name>
</gene>
<dbReference type="PANTHER" id="PTHR43873:SF1">
    <property type="entry name" value="COBYRINATE A,C-DIAMIDE SYNTHASE"/>
    <property type="match status" value="1"/>
</dbReference>
<keyword evidence="7 8" id="KW-0315">Glutamine amidotransferase</keyword>
<evidence type="ECO:0000256" key="1">
    <source>
        <dbReference type="ARBA" id="ARBA00001946"/>
    </source>
</evidence>
<dbReference type="GO" id="GO:0005524">
    <property type="term" value="F:ATP binding"/>
    <property type="evidence" value="ECO:0007669"/>
    <property type="project" value="UniProtKB-UniRule"/>
</dbReference>
<feature type="site" description="Increases nucleophilicity of active site Cys" evidence="8">
    <location>
        <position position="453"/>
    </location>
</feature>
<keyword evidence="4 8" id="KW-0547">Nucleotide-binding</keyword>
<dbReference type="EC" id="6.3.5.12" evidence="8"/>
<dbReference type="Pfam" id="PF01656">
    <property type="entry name" value="CbiA"/>
    <property type="match status" value="1"/>
</dbReference>
<dbReference type="Gene3D" id="3.40.50.880">
    <property type="match status" value="1"/>
</dbReference>